<protein>
    <recommendedName>
        <fullName evidence="8">PHD-type domain-containing protein</fullName>
    </recommendedName>
</protein>
<geneLocation type="mitochondrion" evidence="9"/>
<evidence type="ECO:0000259" key="8">
    <source>
        <dbReference type="PROSITE" id="PS50016"/>
    </source>
</evidence>
<feature type="compositionally biased region" description="Low complexity" evidence="7">
    <location>
        <begin position="514"/>
        <end position="528"/>
    </location>
</feature>
<dbReference type="SMART" id="SM00249">
    <property type="entry name" value="PHD"/>
    <property type="match status" value="1"/>
</dbReference>
<name>A0A3P3XZJ1_PLABS</name>
<dbReference type="PROSITE" id="PS50016">
    <property type="entry name" value="ZF_PHD_2"/>
    <property type="match status" value="1"/>
</dbReference>
<gene>
    <name evidence="9" type="ORF">PLBR_LOCUS504</name>
</gene>
<keyword evidence="2" id="KW-0479">Metal-binding</keyword>
<keyword evidence="5" id="KW-0539">Nucleus</keyword>
<dbReference type="Proteomes" id="UP000290189">
    <property type="component" value="Unassembled WGS sequence"/>
</dbReference>
<accession>A0A3P3XZJ1</accession>
<evidence type="ECO:0000256" key="5">
    <source>
        <dbReference type="ARBA" id="ARBA00023242"/>
    </source>
</evidence>
<dbReference type="InterPro" id="IPR037869">
    <property type="entry name" value="Spp1/CFP1"/>
</dbReference>
<evidence type="ECO:0000313" key="10">
    <source>
        <dbReference type="Proteomes" id="UP000290189"/>
    </source>
</evidence>
<dbReference type="InterPro" id="IPR001965">
    <property type="entry name" value="Znf_PHD"/>
</dbReference>
<dbReference type="GO" id="GO:0008270">
    <property type="term" value="F:zinc ion binding"/>
    <property type="evidence" value="ECO:0007669"/>
    <property type="project" value="UniProtKB-KW"/>
</dbReference>
<feature type="compositionally biased region" description="Basic and acidic residues" evidence="7">
    <location>
        <begin position="547"/>
        <end position="559"/>
    </location>
</feature>
<evidence type="ECO:0000256" key="2">
    <source>
        <dbReference type="ARBA" id="ARBA00022723"/>
    </source>
</evidence>
<evidence type="ECO:0000256" key="1">
    <source>
        <dbReference type="ARBA" id="ARBA00004123"/>
    </source>
</evidence>
<keyword evidence="9" id="KW-0496">Mitochondrion</keyword>
<reference evidence="9 10" key="1">
    <citation type="submission" date="2018-03" db="EMBL/GenBank/DDBJ databases">
        <authorList>
            <person name="Fogelqvist J."/>
        </authorList>
    </citation>
    <scope>NUCLEOTIDE SEQUENCE [LARGE SCALE GENOMIC DNA]</scope>
</reference>
<dbReference type="GO" id="GO:0048188">
    <property type="term" value="C:Set1C/COMPASS complex"/>
    <property type="evidence" value="ECO:0007669"/>
    <property type="project" value="InterPro"/>
</dbReference>
<dbReference type="EMBL" id="OVEO01000001">
    <property type="protein sequence ID" value="SPQ93289.1"/>
    <property type="molecule type" value="Genomic_DNA"/>
</dbReference>
<sequence>MRCKWRSRPRGTSDDCGKMAAVVADADPCAVRCGPRLATMALSPLLPPPADVDTSRQVSGSDATFLRKEIAKVKGELAAVNEALSVVDPSPFVPTLPLSQLVIRNASEIGLMSEGDLLQEMANVSAGIIECHRRLDEPLPASSLQAAIISVANELERISDRDRQQDGETLYCLCRLPYSSNRSMIQCDVCDEWYHLTCVGLSLLAAPPASYQCPLCSSPVSTDRLLDADDIPEDVTQAEVDPSLCAKGVAWLTSEIAATESELGDVTVEVDLISAELHEIHRLEDERAARLARKLAKEERVAAGLEKPHSKKRKKKRRLTTDSRAPLSPVAEEHQYARPVVHHGDLGTYEVDPECVVPDEVSGEELSALVLSALSEFGFTQAAVAAEIRLPGGASAFSTLLRGHPVPTRETKEAILRKWLAVIRTKERRGELHRLEAPPSALFAVGDMVEAMDATGTWRQVHVIKTSAKRVKVLWSDGEGKSWVPVAHVALLGTHTQAGTNGASDGGAEHAADPDSSVLSSSDHVVVDAPANTISNSPDGPLDGNDGGDRKRQRRDDGASRNTSRRR</sequence>
<dbReference type="InterPro" id="IPR011011">
    <property type="entry name" value="Znf_FYVE_PHD"/>
</dbReference>
<dbReference type="SUPFAM" id="SSF57903">
    <property type="entry name" value="FYVE/PHD zinc finger"/>
    <property type="match status" value="1"/>
</dbReference>
<evidence type="ECO:0000256" key="4">
    <source>
        <dbReference type="ARBA" id="ARBA00022833"/>
    </source>
</evidence>
<organism evidence="9 10">
    <name type="scientific">Plasmodiophora brassicae</name>
    <name type="common">Clubroot disease agent</name>
    <dbReference type="NCBI Taxonomy" id="37360"/>
    <lineage>
        <taxon>Eukaryota</taxon>
        <taxon>Sar</taxon>
        <taxon>Rhizaria</taxon>
        <taxon>Endomyxa</taxon>
        <taxon>Phytomyxea</taxon>
        <taxon>Plasmodiophorida</taxon>
        <taxon>Plasmodiophoridae</taxon>
        <taxon>Plasmodiophora</taxon>
    </lineage>
</organism>
<keyword evidence="4" id="KW-0862">Zinc</keyword>
<dbReference type="InterPro" id="IPR019787">
    <property type="entry name" value="Znf_PHD-finger"/>
</dbReference>
<feature type="region of interest" description="Disordered" evidence="7">
    <location>
        <begin position="497"/>
        <end position="567"/>
    </location>
</feature>
<feature type="region of interest" description="Disordered" evidence="7">
    <location>
        <begin position="302"/>
        <end position="336"/>
    </location>
</feature>
<evidence type="ECO:0000256" key="6">
    <source>
        <dbReference type="PROSITE-ProRule" id="PRU00146"/>
    </source>
</evidence>
<comment type="subcellular location">
    <subcellularLocation>
        <location evidence="1">Nucleus</location>
    </subcellularLocation>
</comment>
<dbReference type="AlphaFoldDB" id="A0A3P3XZJ1"/>
<dbReference type="Gene3D" id="3.30.40.10">
    <property type="entry name" value="Zinc/RING finger domain, C3HC4 (zinc finger)"/>
    <property type="match status" value="1"/>
</dbReference>
<dbReference type="InterPro" id="IPR019786">
    <property type="entry name" value="Zinc_finger_PHD-type_CS"/>
</dbReference>
<dbReference type="InterPro" id="IPR013083">
    <property type="entry name" value="Znf_RING/FYVE/PHD"/>
</dbReference>
<proteinExistence type="predicted"/>
<feature type="domain" description="PHD-type" evidence="8">
    <location>
        <begin position="169"/>
        <end position="219"/>
    </location>
</feature>
<dbReference type="PANTHER" id="PTHR46174">
    <property type="entry name" value="CXXC-TYPE ZINC FINGER PROTEIN 1"/>
    <property type="match status" value="1"/>
</dbReference>
<evidence type="ECO:0000256" key="7">
    <source>
        <dbReference type="SAM" id="MobiDB-lite"/>
    </source>
</evidence>
<feature type="compositionally biased region" description="Basic residues" evidence="7">
    <location>
        <begin position="309"/>
        <end position="318"/>
    </location>
</feature>
<keyword evidence="3 6" id="KW-0863">Zinc-finger</keyword>
<dbReference type="PROSITE" id="PS01359">
    <property type="entry name" value="ZF_PHD_1"/>
    <property type="match status" value="1"/>
</dbReference>
<evidence type="ECO:0000256" key="3">
    <source>
        <dbReference type="ARBA" id="ARBA00022771"/>
    </source>
</evidence>
<evidence type="ECO:0000313" key="9">
    <source>
        <dbReference type="EMBL" id="SPQ93289.1"/>
    </source>
</evidence>
<dbReference type="PANTHER" id="PTHR46174:SF1">
    <property type="entry name" value="CXXC-TYPE ZINC FINGER PROTEIN 1"/>
    <property type="match status" value="1"/>
</dbReference>
<dbReference type="Pfam" id="PF00628">
    <property type="entry name" value="PHD"/>
    <property type="match status" value="1"/>
</dbReference>
<dbReference type="GO" id="GO:0045893">
    <property type="term" value="P:positive regulation of DNA-templated transcription"/>
    <property type="evidence" value="ECO:0007669"/>
    <property type="project" value="TreeGrafter"/>
</dbReference>